<accession>A0A8J2NKT2</accession>
<reference evidence="1" key="1">
    <citation type="submission" date="2021-06" db="EMBL/GenBank/DDBJ databases">
        <authorList>
            <person name="Hodson N. C."/>
            <person name="Mongue J. A."/>
            <person name="Jaron S. K."/>
        </authorList>
    </citation>
    <scope>NUCLEOTIDE SEQUENCE</scope>
</reference>
<evidence type="ECO:0000313" key="2">
    <source>
        <dbReference type="Proteomes" id="UP000708208"/>
    </source>
</evidence>
<protein>
    <submittedName>
        <fullName evidence="1">Uncharacterized protein</fullName>
    </submittedName>
</protein>
<dbReference type="EMBL" id="CAJVCH010040290">
    <property type="protein sequence ID" value="CAG7716671.1"/>
    <property type="molecule type" value="Genomic_DNA"/>
</dbReference>
<dbReference type="Proteomes" id="UP000708208">
    <property type="component" value="Unassembled WGS sequence"/>
</dbReference>
<feature type="non-terminal residue" evidence="1">
    <location>
        <position position="1"/>
    </location>
</feature>
<sequence>MGIRRENIRNRYALVDNLELPGLPTLDFVIS</sequence>
<comment type="caution">
    <text evidence="1">The sequence shown here is derived from an EMBL/GenBank/DDBJ whole genome shotgun (WGS) entry which is preliminary data.</text>
</comment>
<gene>
    <name evidence="1" type="ORF">AFUS01_LOCUS6168</name>
</gene>
<proteinExistence type="predicted"/>
<keyword evidence="2" id="KW-1185">Reference proteome</keyword>
<dbReference type="AlphaFoldDB" id="A0A8J2NKT2"/>
<name>A0A8J2NKT2_9HEXA</name>
<organism evidence="1 2">
    <name type="scientific">Allacma fusca</name>
    <dbReference type="NCBI Taxonomy" id="39272"/>
    <lineage>
        <taxon>Eukaryota</taxon>
        <taxon>Metazoa</taxon>
        <taxon>Ecdysozoa</taxon>
        <taxon>Arthropoda</taxon>
        <taxon>Hexapoda</taxon>
        <taxon>Collembola</taxon>
        <taxon>Symphypleona</taxon>
        <taxon>Sminthuridae</taxon>
        <taxon>Allacma</taxon>
    </lineage>
</organism>
<evidence type="ECO:0000313" key="1">
    <source>
        <dbReference type="EMBL" id="CAG7716671.1"/>
    </source>
</evidence>